<evidence type="ECO:0000313" key="2">
    <source>
        <dbReference type="Proteomes" id="UP000789920"/>
    </source>
</evidence>
<comment type="caution">
    <text evidence="1">The sequence shown here is derived from an EMBL/GenBank/DDBJ whole genome shotgun (WGS) entry which is preliminary data.</text>
</comment>
<sequence>TGPAQSSQYSYIGNSSNAANTIYLYNTPEAQMRKLADYAFMLRDYRPAHSVYDTVKKDFLADKAWKYYAGAQEMVGVCLLIAGNKLEVDHYFEQAVNAYLNRSKVPFYATRATLLYYELLKHKKLYKDAPTALVRLTGDDSDLRSALFLEQAAHAFLRCSKPMVRKYAFHLMLAGHRYGKCGQREHAYRCYLDAMHVFENHSWTLIEDHVYFALGRQSVHLGDLSAALEFFIKLLRASRQPPTQQNAYLREFMYIYKQYESKTGKYPYFDQELPIPVIDDSSVKVILSNLQSSEYDEIWDVMEREFLEEGFTGLDIYGNPRKKPNTLNSDIHRTLTLYNPMQIAFNINDLILECEYIPLPGSSENLTELDKDIDNETTTPYNDMIDNREPQLMKFEDFDLETLKEVSLEGLEKKMISLCVLPKKQGSIKILGLRYILNSIVHGVKKFSKRGKRLNDTNEQRMSIVYAPDRSLDLLVTSPMPLLEATFHSFPEVLLSGEVKQVLLEINNKGQKGLTDLRVKMSHP</sequence>
<feature type="non-terminal residue" evidence="1">
    <location>
        <position position="524"/>
    </location>
</feature>
<accession>A0ACA9RCB0</accession>
<organism evidence="1 2">
    <name type="scientific">Racocetra persica</name>
    <dbReference type="NCBI Taxonomy" id="160502"/>
    <lineage>
        <taxon>Eukaryota</taxon>
        <taxon>Fungi</taxon>
        <taxon>Fungi incertae sedis</taxon>
        <taxon>Mucoromycota</taxon>
        <taxon>Glomeromycotina</taxon>
        <taxon>Glomeromycetes</taxon>
        <taxon>Diversisporales</taxon>
        <taxon>Gigasporaceae</taxon>
        <taxon>Racocetra</taxon>
    </lineage>
</organism>
<keyword evidence="2" id="KW-1185">Reference proteome</keyword>
<name>A0ACA9RCB0_9GLOM</name>
<dbReference type="Proteomes" id="UP000789920">
    <property type="component" value="Unassembled WGS sequence"/>
</dbReference>
<reference evidence="1" key="1">
    <citation type="submission" date="2021-06" db="EMBL/GenBank/DDBJ databases">
        <authorList>
            <person name="Kallberg Y."/>
            <person name="Tangrot J."/>
            <person name="Rosling A."/>
        </authorList>
    </citation>
    <scope>NUCLEOTIDE SEQUENCE</scope>
    <source>
        <strain evidence="1">MA461A</strain>
    </source>
</reference>
<feature type="non-terminal residue" evidence="1">
    <location>
        <position position="1"/>
    </location>
</feature>
<proteinExistence type="predicted"/>
<gene>
    <name evidence="1" type="ORF">RPERSI_LOCUS18482</name>
</gene>
<evidence type="ECO:0000313" key="1">
    <source>
        <dbReference type="EMBL" id="CAG8787064.1"/>
    </source>
</evidence>
<protein>
    <submittedName>
        <fullName evidence="1">2327_t:CDS:1</fullName>
    </submittedName>
</protein>
<dbReference type="EMBL" id="CAJVQC010049040">
    <property type="protein sequence ID" value="CAG8787064.1"/>
    <property type="molecule type" value="Genomic_DNA"/>
</dbReference>